<evidence type="ECO:0000313" key="3">
    <source>
        <dbReference type="Proteomes" id="UP000291084"/>
    </source>
</evidence>
<name>A0A0S3SZL9_PHAAN</name>
<keyword evidence="3" id="KW-1185">Reference proteome</keyword>
<dbReference type="PANTHER" id="PTHR33472">
    <property type="entry name" value="OS01G0106600 PROTEIN"/>
    <property type="match status" value="1"/>
</dbReference>
<organism evidence="2 3">
    <name type="scientific">Vigna angularis var. angularis</name>
    <dbReference type="NCBI Taxonomy" id="157739"/>
    <lineage>
        <taxon>Eukaryota</taxon>
        <taxon>Viridiplantae</taxon>
        <taxon>Streptophyta</taxon>
        <taxon>Embryophyta</taxon>
        <taxon>Tracheophyta</taxon>
        <taxon>Spermatophyta</taxon>
        <taxon>Magnoliopsida</taxon>
        <taxon>eudicotyledons</taxon>
        <taxon>Gunneridae</taxon>
        <taxon>Pentapetalae</taxon>
        <taxon>rosids</taxon>
        <taxon>fabids</taxon>
        <taxon>Fabales</taxon>
        <taxon>Fabaceae</taxon>
        <taxon>Papilionoideae</taxon>
        <taxon>50 kb inversion clade</taxon>
        <taxon>NPAAA clade</taxon>
        <taxon>indigoferoid/millettioid clade</taxon>
        <taxon>Phaseoleae</taxon>
        <taxon>Vigna</taxon>
    </lineage>
</organism>
<evidence type="ECO:0000313" key="2">
    <source>
        <dbReference type="EMBL" id="BAT98140.1"/>
    </source>
</evidence>
<sequence length="218" mass="23932">MSRAIPMATNPIPIRPWSRLGSLRSPPAPDSLPKPQSAELSAKTTNTSSHDKNQNATKSIPKTPDVHSPMQSQKLKLSTPVTFPPSRMKSQAQLEIKIALEEVTTEKPNGNGNGRSSLKNDSDENEVIAKEVTTKGKGSDGHGIRVITILGENKGAYMQITKPHKKPTHKLRAVYANSNVQCVNNSIVMNTRLTRHDPGMHLIIPKKPFGEGFHLKER</sequence>
<dbReference type="Proteomes" id="UP000291084">
    <property type="component" value="Chromosome 9"/>
</dbReference>
<evidence type="ECO:0000256" key="1">
    <source>
        <dbReference type="SAM" id="MobiDB-lite"/>
    </source>
</evidence>
<dbReference type="AlphaFoldDB" id="A0A0S3SZL9"/>
<feature type="compositionally biased region" description="Polar residues" evidence="1">
    <location>
        <begin position="38"/>
        <end position="60"/>
    </location>
</feature>
<proteinExistence type="predicted"/>
<accession>A0A0S3SZL9</accession>
<gene>
    <name evidence="2" type="primary">Vigan.09G176700</name>
    <name evidence="2" type="ORF">VIGAN_09176700</name>
</gene>
<feature type="region of interest" description="Disordered" evidence="1">
    <location>
        <begin position="102"/>
        <end position="124"/>
    </location>
</feature>
<dbReference type="EMBL" id="AP015042">
    <property type="protein sequence ID" value="BAT98140.1"/>
    <property type="molecule type" value="Genomic_DNA"/>
</dbReference>
<dbReference type="PANTHER" id="PTHR33472:SF1">
    <property type="entry name" value="EXTENSIN-RELATED"/>
    <property type="match status" value="1"/>
</dbReference>
<feature type="compositionally biased region" description="Polar residues" evidence="1">
    <location>
        <begin position="106"/>
        <end position="117"/>
    </location>
</feature>
<protein>
    <submittedName>
        <fullName evidence="2">Uncharacterized protein</fullName>
    </submittedName>
</protein>
<feature type="region of interest" description="Disordered" evidence="1">
    <location>
        <begin position="1"/>
        <end position="88"/>
    </location>
</feature>
<reference evidence="2 3" key="1">
    <citation type="journal article" date="2015" name="Sci. Rep.">
        <title>The power of single molecule real-time sequencing technology in the de novo assembly of a eukaryotic genome.</title>
        <authorList>
            <person name="Sakai H."/>
            <person name="Naito K."/>
            <person name="Ogiso-Tanaka E."/>
            <person name="Takahashi Y."/>
            <person name="Iseki K."/>
            <person name="Muto C."/>
            <person name="Satou K."/>
            <person name="Teruya K."/>
            <person name="Shiroma A."/>
            <person name="Shimoji M."/>
            <person name="Hirano T."/>
            <person name="Itoh T."/>
            <person name="Kaga A."/>
            <person name="Tomooka N."/>
        </authorList>
    </citation>
    <scope>NUCLEOTIDE SEQUENCE [LARGE SCALE GENOMIC DNA]</scope>
    <source>
        <strain evidence="3">cv. Shumari</strain>
    </source>
</reference>
<dbReference type="OrthoDB" id="1939627at2759"/>
<feature type="compositionally biased region" description="Polar residues" evidence="1">
    <location>
        <begin position="69"/>
        <end position="81"/>
    </location>
</feature>